<evidence type="ECO:0000313" key="2">
    <source>
        <dbReference type="Proteomes" id="UP000199021"/>
    </source>
</evidence>
<sequence length="73" mass="8686">MYWTLELASHLEDAPWPATRDELIDYAIRSGSPLEVIENLQAMEDEGETYEVIDDIWPDYPRKDDFLFNEDEY</sequence>
<accession>A0A1H9MD78</accession>
<reference evidence="2" key="1">
    <citation type="submission" date="2016-10" db="EMBL/GenBank/DDBJ databases">
        <authorList>
            <person name="Varghese N."/>
            <person name="Submissions S."/>
        </authorList>
    </citation>
    <scope>NUCLEOTIDE SEQUENCE [LARGE SCALE GENOMIC DNA]</scope>
    <source>
        <strain evidence="2">DSM 24740</strain>
    </source>
</reference>
<protein>
    <recommendedName>
        <fullName evidence="3">DUF2795 domain-containing protein</fullName>
    </recommendedName>
</protein>
<dbReference type="STRING" id="478744.SAMN05444359_12856"/>
<proteinExistence type="predicted"/>
<keyword evidence="2" id="KW-1185">Reference proteome</keyword>
<dbReference type="Proteomes" id="UP000199021">
    <property type="component" value="Unassembled WGS sequence"/>
</dbReference>
<dbReference type="InterPro" id="IPR021527">
    <property type="entry name" value="DUF2795"/>
</dbReference>
<organism evidence="1 2">
    <name type="scientific">Neolewinella agarilytica</name>
    <dbReference type="NCBI Taxonomy" id="478744"/>
    <lineage>
        <taxon>Bacteria</taxon>
        <taxon>Pseudomonadati</taxon>
        <taxon>Bacteroidota</taxon>
        <taxon>Saprospiria</taxon>
        <taxon>Saprospirales</taxon>
        <taxon>Lewinellaceae</taxon>
        <taxon>Neolewinella</taxon>
    </lineage>
</organism>
<dbReference type="Pfam" id="PF11387">
    <property type="entry name" value="DUF2795"/>
    <property type="match status" value="1"/>
</dbReference>
<evidence type="ECO:0008006" key="3">
    <source>
        <dbReference type="Google" id="ProtNLM"/>
    </source>
</evidence>
<evidence type="ECO:0000313" key="1">
    <source>
        <dbReference type="EMBL" id="SER21541.1"/>
    </source>
</evidence>
<dbReference type="AlphaFoldDB" id="A0A1H9MD78"/>
<dbReference type="EMBL" id="FOFB01000028">
    <property type="protein sequence ID" value="SER21541.1"/>
    <property type="molecule type" value="Genomic_DNA"/>
</dbReference>
<dbReference type="OrthoDB" id="9797203at2"/>
<gene>
    <name evidence="1" type="ORF">SAMN05444359_12856</name>
</gene>
<name>A0A1H9MD78_9BACT</name>
<dbReference type="RefSeq" id="WP_090172223.1">
    <property type="nucleotide sequence ID" value="NZ_FOFB01000028.1"/>
</dbReference>
<dbReference type="InParanoid" id="A0A1H9MD78"/>